<feature type="transmembrane region" description="Helical" evidence="8">
    <location>
        <begin position="328"/>
        <end position="349"/>
    </location>
</feature>
<evidence type="ECO:0000256" key="7">
    <source>
        <dbReference type="ARBA" id="ARBA00023136"/>
    </source>
</evidence>
<dbReference type="OrthoDB" id="157118at2157"/>
<keyword evidence="7 8" id="KW-0472">Membrane</keyword>
<dbReference type="AlphaFoldDB" id="A0A1H8NH41"/>
<feature type="transmembrane region" description="Helical" evidence="8">
    <location>
        <begin position="66"/>
        <end position="83"/>
    </location>
</feature>
<feature type="transmembrane region" description="Helical" evidence="8">
    <location>
        <begin position="215"/>
        <end position="236"/>
    </location>
</feature>
<reference evidence="11" key="1">
    <citation type="submission" date="2016-10" db="EMBL/GenBank/DDBJ databases">
        <authorList>
            <person name="Varghese N."/>
            <person name="Submissions S."/>
        </authorList>
    </citation>
    <scope>NUCLEOTIDE SEQUENCE [LARGE SCALE GENOMIC DNA]</scope>
    <source>
        <strain evidence="11">CGMCC 1.10121</strain>
    </source>
</reference>
<name>A0A1H8NH41_9EURY</name>
<feature type="transmembrane region" description="Helical" evidence="8">
    <location>
        <begin position="256"/>
        <end position="283"/>
    </location>
</feature>
<keyword evidence="6" id="KW-0406">Ion transport</keyword>
<evidence type="ECO:0000256" key="3">
    <source>
        <dbReference type="ARBA" id="ARBA00022449"/>
    </source>
</evidence>
<keyword evidence="2" id="KW-0813">Transport</keyword>
<keyword evidence="3" id="KW-0050">Antiport</keyword>
<accession>A0A1H8NH41</accession>
<feature type="transmembrane region" description="Helical" evidence="8">
    <location>
        <begin position="6"/>
        <end position="27"/>
    </location>
</feature>
<dbReference type="PANTHER" id="PTHR32507:SF8">
    <property type="entry name" value="CNH1P"/>
    <property type="match status" value="1"/>
</dbReference>
<proteinExistence type="predicted"/>
<dbReference type="GO" id="GO:1902600">
    <property type="term" value="P:proton transmembrane transport"/>
    <property type="evidence" value="ECO:0007669"/>
    <property type="project" value="InterPro"/>
</dbReference>
<dbReference type="GO" id="GO:0015297">
    <property type="term" value="F:antiporter activity"/>
    <property type="evidence" value="ECO:0007669"/>
    <property type="project" value="UniProtKB-KW"/>
</dbReference>
<dbReference type="EMBL" id="FODV01000001">
    <property type="protein sequence ID" value="SEO28940.1"/>
    <property type="molecule type" value="Genomic_DNA"/>
</dbReference>
<feature type="transmembrane region" description="Helical" evidence="8">
    <location>
        <begin position="361"/>
        <end position="379"/>
    </location>
</feature>
<feature type="transmembrane region" description="Helical" evidence="8">
    <location>
        <begin position="391"/>
        <end position="413"/>
    </location>
</feature>
<feature type="transmembrane region" description="Helical" evidence="8">
    <location>
        <begin position="181"/>
        <end position="203"/>
    </location>
</feature>
<dbReference type="InterPro" id="IPR006153">
    <property type="entry name" value="Cation/H_exchanger_TM"/>
</dbReference>
<keyword evidence="4 8" id="KW-0812">Transmembrane</keyword>
<evidence type="ECO:0000313" key="11">
    <source>
        <dbReference type="Proteomes" id="UP000199126"/>
    </source>
</evidence>
<evidence type="ECO:0000259" key="9">
    <source>
        <dbReference type="Pfam" id="PF00999"/>
    </source>
</evidence>
<dbReference type="Pfam" id="PF00999">
    <property type="entry name" value="Na_H_Exchanger"/>
    <property type="match status" value="1"/>
</dbReference>
<feature type="transmembrane region" description="Helical" evidence="8">
    <location>
        <begin position="95"/>
        <end position="117"/>
    </location>
</feature>
<evidence type="ECO:0000256" key="8">
    <source>
        <dbReference type="SAM" id="Phobius"/>
    </source>
</evidence>
<dbReference type="RefSeq" id="WP_089820905.1">
    <property type="nucleotide sequence ID" value="NZ_FODV01000001.1"/>
</dbReference>
<protein>
    <submittedName>
        <fullName evidence="10">NhaP-type Na+/H+ or K+/H+ antiporter</fullName>
    </submittedName>
</protein>
<comment type="subcellular location">
    <subcellularLocation>
        <location evidence="1">Cell membrane</location>
        <topology evidence="1">Multi-pass membrane protein</topology>
    </subcellularLocation>
</comment>
<sequence>MVEPYVVGLAVLGVVVIAAAVLPELLAERVLSPPLFFVAIGAIVFSLPLGLPDPDPLAYGDITEKLAEFVVIASLMGAGLKIDRPFSVRTWSTTWRLLVVTMPLTIGVAAVLGWWAVGFVPATALLLGAVIAPTDPVLASDVQVGPPGEGKEAADEEYDEREHEHEVRFGLTSEAGLNDGLAFPFTYAAILVAGSGFAGTDWVSKWGGMYVGYKIAVGVVMGLFLGYLLAKLLFGFSPVTRLAEAVEGTEALGGTLLIYGVTELVQGYGFIAVFVAALVIRHYERTHDYNQALHDFSEVTERLAMAVVLTLFGGALVTGLLAPLTWELVAVGLALVFVLRPLAGTIGLLGSPIQWDERATIAFFGIRGIGSFYYLAYALNEETFGQSETIWALVGFVVLVSVVVHGIVATPVLERLSRQGDA</sequence>
<evidence type="ECO:0000256" key="2">
    <source>
        <dbReference type="ARBA" id="ARBA00022448"/>
    </source>
</evidence>
<evidence type="ECO:0000256" key="6">
    <source>
        <dbReference type="ARBA" id="ARBA00023065"/>
    </source>
</evidence>
<dbReference type="PANTHER" id="PTHR32507">
    <property type="entry name" value="NA(+)/H(+) ANTIPORTER 1"/>
    <property type="match status" value="1"/>
</dbReference>
<evidence type="ECO:0000256" key="1">
    <source>
        <dbReference type="ARBA" id="ARBA00004651"/>
    </source>
</evidence>
<keyword evidence="11" id="KW-1185">Reference proteome</keyword>
<evidence type="ECO:0000256" key="5">
    <source>
        <dbReference type="ARBA" id="ARBA00022989"/>
    </source>
</evidence>
<feature type="transmembrane region" description="Helical" evidence="8">
    <location>
        <begin position="303"/>
        <end position="322"/>
    </location>
</feature>
<evidence type="ECO:0000313" key="10">
    <source>
        <dbReference type="EMBL" id="SEO28940.1"/>
    </source>
</evidence>
<evidence type="ECO:0000256" key="4">
    <source>
        <dbReference type="ARBA" id="ARBA00022692"/>
    </source>
</evidence>
<dbReference type="GO" id="GO:0005886">
    <property type="term" value="C:plasma membrane"/>
    <property type="evidence" value="ECO:0007669"/>
    <property type="project" value="UniProtKB-SubCell"/>
</dbReference>
<dbReference type="Proteomes" id="UP000199126">
    <property type="component" value="Unassembled WGS sequence"/>
</dbReference>
<gene>
    <name evidence="10" type="ORF">SAMN04487948_101550</name>
</gene>
<feature type="domain" description="Cation/H+ exchanger transmembrane" evidence="9">
    <location>
        <begin position="27"/>
        <end position="414"/>
    </location>
</feature>
<feature type="transmembrane region" description="Helical" evidence="8">
    <location>
        <begin position="34"/>
        <end position="51"/>
    </location>
</feature>
<keyword evidence="5 8" id="KW-1133">Transmembrane helix</keyword>
<organism evidence="10 11">
    <name type="scientific">Halogranum amylolyticum</name>
    <dbReference type="NCBI Taxonomy" id="660520"/>
    <lineage>
        <taxon>Archaea</taxon>
        <taxon>Methanobacteriati</taxon>
        <taxon>Methanobacteriota</taxon>
        <taxon>Stenosarchaea group</taxon>
        <taxon>Halobacteria</taxon>
        <taxon>Halobacteriales</taxon>
        <taxon>Haloferacaceae</taxon>
    </lineage>
</organism>